<dbReference type="AlphaFoldDB" id="A0A7K1RD93"/>
<protein>
    <submittedName>
        <fullName evidence="1">Uncharacterized protein</fullName>
    </submittedName>
</protein>
<dbReference type="EMBL" id="WPHU01000002">
    <property type="protein sequence ID" value="MVA55970.1"/>
    <property type="molecule type" value="Genomic_DNA"/>
</dbReference>
<evidence type="ECO:0000313" key="2">
    <source>
        <dbReference type="Proteomes" id="UP000440716"/>
    </source>
</evidence>
<organism evidence="1 2">
    <name type="scientific">Agrobacterium vitis</name>
    <name type="common">Rhizobium vitis</name>
    <dbReference type="NCBI Taxonomy" id="373"/>
    <lineage>
        <taxon>Bacteria</taxon>
        <taxon>Pseudomonadati</taxon>
        <taxon>Pseudomonadota</taxon>
        <taxon>Alphaproteobacteria</taxon>
        <taxon>Hyphomicrobiales</taxon>
        <taxon>Rhizobiaceae</taxon>
        <taxon>Rhizobium/Agrobacterium group</taxon>
        <taxon>Agrobacterium</taxon>
    </lineage>
</organism>
<proteinExistence type="predicted"/>
<sequence length="143" mass="15554">MKNLVVSFQDRKVMTFLDAQAARFNCSPRHVVLALTKAIAKSDLVDAVLDGETPQELCPNARLSRHNQPLGSRQKKVLDWFRAQPGPDVRIGAKRLARQLGIGPDVAAQVIISLRKAGYITVIEKGKPGGPATAYKVNRGDVA</sequence>
<gene>
    <name evidence="1" type="ORF">GOZ88_07570</name>
</gene>
<comment type="caution">
    <text evidence="1">The sequence shown here is derived from an EMBL/GenBank/DDBJ whole genome shotgun (WGS) entry which is preliminary data.</text>
</comment>
<dbReference type="Proteomes" id="UP000440716">
    <property type="component" value="Unassembled WGS sequence"/>
</dbReference>
<reference evidence="1 2" key="1">
    <citation type="submission" date="2019-12" db="EMBL/GenBank/DDBJ databases">
        <title>Whole-genome sequencing of Allorhizobium vitis.</title>
        <authorList>
            <person name="Gan H.M."/>
            <person name="Szegedi E."/>
            <person name="Burr T."/>
            <person name="Savka M.A."/>
        </authorList>
    </citation>
    <scope>NUCLEOTIDE SEQUENCE [LARGE SCALE GENOMIC DNA]</scope>
    <source>
        <strain evidence="1 2">CG415</strain>
    </source>
</reference>
<dbReference type="RefSeq" id="WP_156590718.1">
    <property type="nucleotide sequence ID" value="NZ_CP055265.1"/>
</dbReference>
<evidence type="ECO:0000313" key="1">
    <source>
        <dbReference type="EMBL" id="MVA55970.1"/>
    </source>
</evidence>
<accession>A0A7K1RD93</accession>
<name>A0A7K1RD93_AGRVI</name>